<organism evidence="2 3">
    <name type="scientific">Mycolicibacterium smegmatis (strain MKD8)</name>
    <name type="common">Mycobacterium smegmatis</name>
    <dbReference type="NCBI Taxonomy" id="1214915"/>
    <lineage>
        <taxon>Bacteria</taxon>
        <taxon>Bacillati</taxon>
        <taxon>Actinomycetota</taxon>
        <taxon>Actinomycetes</taxon>
        <taxon>Mycobacteriales</taxon>
        <taxon>Mycobacteriaceae</taxon>
        <taxon>Mycolicibacterium</taxon>
    </lineage>
</organism>
<gene>
    <name evidence="2" type="ORF">D806_038260</name>
</gene>
<sequence>MTHEPDEARTRTHRTIDRLQQALLAGDMNAFADEWAPHGTATFPFAPPGWPSPKGRDEVRTYLSGLSGSVEIRGIRHQTRHDTADPGTVVLEWGVTGIVRATGKPYDIDYVVVITVGDEGIESFRDYWNPLAIAGATGGVEALASVFSGNGQ</sequence>
<reference evidence="3" key="2">
    <citation type="submission" date="2018-03" db="EMBL/GenBank/DDBJ databases">
        <authorList>
            <person name="Derbyshire K."/>
            <person name="Gray T.A."/>
            <person name="Champion M."/>
        </authorList>
    </citation>
    <scope>NUCLEOTIDE SEQUENCE [LARGE SCALE GENOMIC DNA]</scope>
    <source>
        <strain evidence="3">MKD8</strain>
    </source>
</reference>
<dbReference type="SUPFAM" id="SSF54427">
    <property type="entry name" value="NTF2-like"/>
    <property type="match status" value="1"/>
</dbReference>
<evidence type="ECO:0000313" key="3">
    <source>
        <dbReference type="Proteomes" id="UP000011200"/>
    </source>
</evidence>
<reference evidence="2 3" key="1">
    <citation type="journal article" date="2013" name="Genome Announc.">
        <title>Draft genome sequence of MKD8, a conjugal recipient Mycobacterium smegmatis strain.</title>
        <authorList>
            <person name="Gray T.A."/>
            <person name="Palumbo M.J."/>
            <person name="Derbyshire K.M."/>
        </authorList>
    </citation>
    <scope>NUCLEOTIDE SEQUENCE [LARGE SCALE GENOMIC DNA]</scope>
    <source>
        <strain evidence="2 3">MKD8</strain>
    </source>
</reference>
<dbReference type="EMBL" id="CP027541">
    <property type="protein sequence ID" value="AWT54792.1"/>
    <property type="molecule type" value="Genomic_DNA"/>
</dbReference>
<accession>A0A2U9PSK6</accession>
<dbReference type="Proteomes" id="UP000011200">
    <property type="component" value="Chromosome"/>
</dbReference>
<evidence type="ECO:0000313" key="2">
    <source>
        <dbReference type="EMBL" id="AWT54792.1"/>
    </source>
</evidence>
<dbReference type="InterPro" id="IPR037401">
    <property type="entry name" value="SnoaL-like"/>
</dbReference>
<proteinExistence type="predicted"/>
<name>A0A2U9PSK6_MYCSE</name>
<protein>
    <recommendedName>
        <fullName evidence="1">SnoaL-like domain-containing protein</fullName>
    </recommendedName>
</protein>
<feature type="domain" description="SnoaL-like" evidence="1">
    <location>
        <begin position="18"/>
        <end position="120"/>
    </location>
</feature>
<dbReference type="Gene3D" id="3.10.450.50">
    <property type="match status" value="1"/>
</dbReference>
<dbReference type="Pfam" id="PF12680">
    <property type="entry name" value="SnoaL_2"/>
    <property type="match status" value="1"/>
</dbReference>
<dbReference type="AlphaFoldDB" id="A0A2U9PSK6"/>
<dbReference type="InterPro" id="IPR032710">
    <property type="entry name" value="NTF2-like_dom_sf"/>
</dbReference>
<evidence type="ECO:0000259" key="1">
    <source>
        <dbReference type="Pfam" id="PF12680"/>
    </source>
</evidence>
<dbReference type="RefSeq" id="WP_003895282.1">
    <property type="nucleotide sequence ID" value="NZ_CP027541.1"/>
</dbReference>